<sequence>MWRRQRRGCTRSGRVQTGGRGRGAGGEGDAAPGEQEGGQRGGEDERLTHAFRLAVWSGERGMPRW</sequence>
<evidence type="ECO:0000256" key="1">
    <source>
        <dbReference type="SAM" id="MobiDB-lite"/>
    </source>
</evidence>
<name>A0A117EBY5_STRSC</name>
<dbReference type="Proteomes" id="UP000067448">
    <property type="component" value="Unassembled WGS sequence"/>
</dbReference>
<evidence type="ECO:0000313" key="3">
    <source>
        <dbReference type="Proteomes" id="UP000067448"/>
    </source>
</evidence>
<reference evidence="3" key="1">
    <citation type="submission" date="2015-11" db="EMBL/GenBank/DDBJ databases">
        <authorList>
            <consortium name="Cross-ministerial Strategic Innovation Promotion Program (SIP) consortium"/>
            <person name="Tomihama T."/>
            <person name="Ikenaga M."/>
            <person name="Sakai M."/>
            <person name="Okubo T."/>
            <person name="Ikeda S."/>
        </authorList>
    </citation>
    <scope>NUCLEOTIDE SEQUENCE [LARGE SCALE GENOMIC DNA]</scope>
    <source>
        <strain evidence="3">S58</strain>
    </source>
</reference>
<gene>
    <name evidence="2" type="ORF">SsS58_00420</name>
</gene>
<comment type="caution">
    <text evidence="2">The sequence shown here is derived from an EMBL/GenBank/DDBJ whole genome shotgun (WGS) entry which is preliminary data.</text>
</comment>
<protein>
    <submittedName>
        <fullName evidence="2">Uncharacterized protein</fullName>
    </submittedName>
</protein>
<proteinExistence type="predicted"/>
<reference evidence="2 3" key="2">
    <citation type="journal article" date="2016" name="Genome Announc.">
        <title>Draft Genome Sequences of Streptomyces scabiei S58, Streptomyces turgidiscabies T45, and Streptomyces acidiscabies a10, the Pathogens of Potato Common Scab, Isolated in Japan.</title>
        <authorList>
            <person name="Tomihama T."/>
            <person name="Nishi Y."/>
            <person name="Sakai M."/>
            <person name="Ikenaga M."/>
            <person name="Okubo T."/>
            <person name="Ikeda S."/>
        </authorList>
    </citation>
    <scope>NUCLEOTIDE SEQUENCE [LARGE SCALE GENOMIC DNA]</scope>
    <source>
        <strain evidence="2 3">S58</strain>
    </source>
</reference>
<dbReference type="AlphaFoldDB" id="A0A117EBY5"/>
<reference evidence="3" key="3">
    <citation type="submission" date="2016-02" db="EMBL/GenBank/DDBJ databases">
        <title>Draft genome of pathogenic Streptomyces sp. in Japan.</title>
        <authorList>
            <person name="Tomihama T."/>
            <person name="Ikenaga M."/>
            <person name="Sakai M."/>
            <person name="Okubo T."/>
            <person name="Ikeda S."/>
        </authorList>
    </citation>
    <scope>NUCLEOTIDE SEQUENCE [LARGE SCALE GENOMIC DNA]</scope>
    <source>
        <strain evidence="3">S58</strain>
    </source>
</reference>
<feature type="region of interest" description="Disordered" evidence="1">
    <location>
        <begin position="1"/>
        <end position="46"/>
    </location>
</feature>
<dbReference type="EMBL" id="BCMM01000001">
    <property type="protein sequence ID" value="GAQ60080.1"/>
    <property type="molecule type" value="Genomic_DNA"/>
</dbReference>
<feature type="compositionally biased region" description="Gly residues" evidence="1">
    <location>
        <begin position="16"/>
        <end position="28"/>
    </location>
</feature>
<organism evidence="2 3">
    <name type="scientific">Streptomyces scabiei</name>
    <dbReference type="NCBI Taxonomy" id="1930"/>
    <lineage>
        <taxon>Bacteria</taxon>
        <taxon>Bacillati</taxon>
        <taxon>Actinomycetota</taxon>
        <taxon>Actinomycetes</taxon>
        <taxon>Kitasatosporales</taxon>
        <taxon>Streptomycetaceae</taxon>
        <taxon>Streptomyces</taxon>
    </lineage>
</organism>
<accession>A0A117EBY5</accession>
<evidence type="ECO:0000313" key="2">
    <source>
        <dbReference type="EMBL" id="GAQ60080.1"/>
    </source>
</evidence>